<comment type="pathway">
    <text evidence="2 11">Cofactor biosynthesis; riboflavin biosynthesis; 5-amino-6-(D-ribitylamino)uracil from GTP: step 2/4.</text>
</comment>
<evidence type="ECO:0000256" key="3">
    <source>
        <dbReference type="ARBA" id="ARBA00004910"/>
    </source>
</evidence>
<feature type="binding site" evidence="13">
    <location>
        <position position="178"/>
    </location>
    <ligand>
        <name>substrate</name>
    </ligand>
</feature>
<dbReference type="InterPro" id="IPR002734">
    <property type="entry name" value="RibDG_C"/>
</dbReference>
<feature type="binding site" evidence="13">
    <location>
        <position position="198"/>
    </location>
    <ligand>
        <name>substrate</name>
    </ligand>
</feature>
<keyword evidence="11 14" id="KW-0862">Zinc</keyword>
<feature type="binding site" evidence="14">
    <location>
        <position position="78"/>
    </location>
    <ligand>
        <name>Zn(2+)</name>
        <dbReference type="ChEBI" id="CHEBI:29105"/>
        <note>catalytic</note>
    </ligand>
</feature>
<comment type="cofactor">
    <cofactor evidence="11 14">
        <name>Zn(2+)</name>
        <dbReference type="ChEBI" id="CHEBI:29105"/>
    </cofactor>
    <text evidence="11 14">Binds 1 zinc ion.</text>
</comment>
<feature type="active site" description="Proton donor" evidence="12">
    <location>
        <position position="46"/>
    </location>
</feature>
<evidence type="ECO:0000256" key="12">
    <source>
        <dbReference type="PIRSR" id="PIRSR006769-1"/>
    </source>
</evidence>
<dbReference type="Pfam" id="PF00383">
    <property type="entry name" value="dCMP_cyt_deam_1"/>
    <property type="match status" value="1"/>
</dbReference>
<feature type="binding site" evidence="13">
    <location>
        <position position="286"/>
    </location>
    <ligand>
        <name>substrate</name>
    </ligand>
</feature>
<dbReference type="EC" id="3.5.4.26" evidence="11"/>
<dbReference type="PIRSF" id="PIRSF006769">
    <property type="entry name" value="RibD"/>
    <property type="match status" value="1"/>
</dbReference>
<evidence type="ECO:0000256" key="13">
    <source>
        <dbReference type="PIRSR" id="PIRSR006769-2"/>
    </source>
</evidence>
<reference evidence="16 17" key="1">
    <citation type="submission" date="2020-08" db="EMBL/GenBank/DDBJ databases">
        <authorList>
            <person name="Liu C."/>
            <person name="Sun Q."/>
        </authorList>
    </citation>
    <scope>NUCLEOTIDE SEQUENCE [LARGE SCALE GENOMIC DNA]</scope>
    <source>
        <strain evidence="16 17">NSJ-4</strain>
    </source>
</reference>
<evidence type="ECO:0000256" key="4">
    <source>
        <dbReference type="ARBA" id="ARBA00005259"/>
    </source>
</evidence>
<dbReference type="GO" id="GO:0050661">
    <property type="term" value="F:NADP binding"/>
    <property type="evidence" value="ECO:0007669"/>
    <property type="project" value="InterPro"/>
</dbReference>
<dbReference type="PANTHER" id="PTHR38011:SF7">
    <property type="entry name" value="2,5-DIAMINO-6-RIBOSYLAMINO-4(3H)-PYRIMIDINONE 5'-PHOSPHATE REDUCTASE"/>
    <property type="match status" value="1"/>
</dbReference>
<name>A0A7G9FR36_9FIRM</name>
<evidence type="ECO:0000313" key="17">
    <source>
        <dbReference type="Proteomes" id="UP000515819"/>
    </source>
</evidence>
<keyword evidence="6 11" id="KW-0521">NADP</keyword>
<dbReference type="RefSeq" id="WP_249321880.1">
    <property type="nucleotide sequence ID" value="NZ_CP060632.1"/>
</dbReference>
<dbReference type="EMBL" id="CP060632">
    <property type="protein sequence ID" value="QNM01018.1"/>
    <property type="molecule type" value="Genomic_DNA"/>
</dbReference>
<evidence type="ECO:0000256" key="7">
    <source>
        <dbReference type="ARBA" id="ARBA00023002"/>
    </source>
</evidence>
<evidence type="ECO:0000256" key="11">
    <source>
        <dbReference type="PIRNR" id="PIRNR006769"/>
    </source>
</evidence>
<evidence type="ECO:0000313" key="16">
    <source>
        <dbReference type="EMBL" id="QNM01018.1"/>
    </source>
</evidence>
<comment type="catalytic activity">
    <reaction evidence="10 11">
        <text>2,5-diamino-6-hydroxy-4-(5-phosphoribosylamino)-pyrimidine + H2O + H(+) = 5-amino-6-(5-phospho-D-ribosylamino)uracil + NH4(+)</text>
        <dbReference type="Rhea" id="RHEA:21868"/>
        <dbReference type="ChEBI" id="CHEBI:15377"/>
        <dbReference type="ChEBI" id="CHEBI:15378"/>
        <dbReference type="ChEBI" id="CHEBI:28938"/>
        <dbReference type="ChEBI" id="CHEBI:58453"/>
        <dbReference type="ChEBI" id="CHEBI:58614"/>
        <dbReference type="EC" id="3.5.4.26"/>
    </reaction>
</comment>
<dbReference type="GO" id="GO:0008703">
    <property type="term" value="F:5-amino-6-(5-phosphoribosylamino)uracil reductase activity"/>
    <property type="evidence" value="ECO:0007669"/>
    <property type="project" value="UniProtKB-EC"/>
</dbReference>
<gene>
    <name evidence="16" type="primary">ribD</name>
    <name evidence="16" type="ORF">H9Q76_02940</name>
</gene>
<dbReference type="InterPro" id="IPR024072">
    <property type="entry name" value="DHFR-like_dom_sf"/>
</dbReference>
<evidence type="ECO:0000256" key="5">
    <source>
        <dbReference type="ARBA" id="ARBA00007417"/>
    </source>
</evidence>
<dbReference type="InterPro" id="IPR002125">
    <property type="entry name" value="CMP_dCMP_dom"/>
</dbReference>
<dbReference type="GO" id="GO:0008835">
    <property type="term" value="F:diaminohydroxyphosphoribosylaminopyrimidine deaminase activity"/>
    <property type="evidence" value="ECO:0007669"/>
    <property type="project" value="UniProtKB-EC"/>
</dbReference>
<feature type="binding site" evidence="14">
    <location>
        <position position="69"/>
    </location>
    <ligand>
        <name>Zn(2+)</name>
        <dbReference type="ChEBI" id="CHEBI:29105"/>
        <note>catalytic</note>
    </ligand>
</feature>
<dbReference type="UniPathway" id="UPA00275">
    <property type="reaction ID" value="UER00401"/>
</dbReference>
<keyword evidence="11" id="KW-0686">Riboflavin biosynthesis</keyword>
<dbReference type="InterPro" id="IPR050765">
    <property type="entry name" value="Riboflavin_Biosynth_HTPR"/>
</dbReference>
<dbReference type="Gene3D" id="3.40.140.10">
    <property type="entry name" value="Cytidine Deaminase, domain 2"/>
    <property type="match status" value="1"/>
</dbReference>
<accession>A0A7G9FR36</accession>
<dbReference type="Pfam" id="PF01872">
    <property type="entry name" value="RibD_C"/>
    <property type="match status" value="1"/>
</dbReference>
<evidence type="ECO:0000256" key="2">
    <source>
        <dbReference type="ARBA" id="ARBA00004882"/>
    </source>
</evidence>
<feature type="binding site" evidence="13">
    <location>
        <position position="162"/>
    </location>
    <ligand>
        <name>substrate</name>
    </ligand>
</feature>
<evidence type="ECO:0000256" key="14">
    <source>
        <dbReference type="PIRSR" id="PIRSR006769-3"/>
    </source>
</evidence>
<dbReference type="CDD" id="cd01284">
    <property type="entry name" value="Riboflavin_deaminase-reductase"/>
    <property type="match status" value="1"/>
</dbReference>
<protein>
    <recommendedName>
        <fullName evidence="11">Riboflavin biosynthesis protein RibD</fullName>
    </recommendedName>
    <domain>
        <recommendedName>
            <fullName evidence="11">Diaminohydroxyphosphoribosylaminopyrimidine deaminase</fullName>
            <shortName evidence="11">DRAP deaminase</shortName>
            <ecNumber evidence="11">3.5.4.26</ecNumber>
        </recommendedName>
        <alternativeName>
            <fullName evidence="11">Riboflavin-specific deaminase</fullName>
        </alternativeName>
    </domain>
    <domain>
        <recommendedName>
            <fullName evidence="11">5-amino-6-(5-phosphoribosylamino)uracil reductase</fullName>
            <ecNumber evidence="11">1.1.1.193</ecNumber>
        </recommendedName>
        <alternativeName>
            <fullName evidence="11">HTP reductase</fullName>
        </alternativeName>
    </domain>
</protein>
<dbReference type="PANTHER" id="PTHR38011">
    <property type="entry name" value="DIHYDROFOLATE REDUCTASE FAMILY PROTEIN (AFU_ORTHOLOGUE AFUA_8G06820)"/>
    <property type="match status" value="1"/>
</dbReference>
<feature type="binding site" evidence="13">
    <location>
        <position position="148"/>
    </location>
    <ligand>
        <name>NADP(+)</name>
        <dbReference type="ChEBI" id="CHEBI:58349"/>
    </ligand>
</feature>
<feature type="domain" description="CMP/dCMP-type deaminase" evidence="15">
    <location>
        <begin position="1"/>
        <end position="117"/>
    </location>
</feature>
<dbReference type="InterPro" id="IPR016193">
    <property type="entry name" value="Cytidine_deaminase-like"/>
</dbReference>
<comment type="catalytic activity">
    <reaction evidence="9 11">
        <text>5-amino-6-(5-phospho-D-ribitylamino)uracil + NADP(+) = 5-amino-6-(5-phospho-D-ribosylamino)uracil + NADPH + H(+)</text>
        <dbReference type="Rhea" id="RHEA:17845"/>
        <dbReference type="ChEBI" id="CHEBI:15378"/>
        <dbReference type="ChEBI" id="CHEBI:57783"/>
        <dbReference type="ChEBI" id="CHEBI:58349"/>
        <dbReference type="ChEBI" id="CHEBI:58421"/>
        <dbReference type="ChEBI" id="CHEBI:58453"/>
        <dbReference type="EC" id="1.1.1.193"/>
    </reaction>
</comment>
<dbReference type="SUPFAM" id="SSF53927">
    <property type="entry name" value="Cytidine deaminase-like"/>
    <property type="match status" value="1"/>
</dbReference>
<dbReference type="AlphaFoldDB" id="A0A7G9FR36"/>
<organism evidence="16 17">
    <name type="scientific">Wujia chipingensis</name>
    <dbReference type="NCBI Taxonomy" id="2763670"/>
    <lineage>
        <taxon>Bacteria</taxon>
        <taxon>Bacillati</taxon>
        <taxon>Bacillota</taxon>
        <taxon>Clostridia</taxon>
        <taxon>Lachnospirales</taxon>
        <taxon>Lachnospiraceae</taxon>
        <taxon>Wujia</taxon>
    </lineage>
</organism>
<keyword evidence="11 16" id="KW-0378">Hydrolase</keyword>
<keyword evidence="17" id="KW-1185">Reference proteome</keyword>
<dbReference type="Proteomes" id="UP000515819">
    <property type="component" value="Chromosome"/>
</dbReference>
<comment type="function">
    <text evidence="1 11">Converts 2,5-diamino-6-(ribosylamino)-4(3h)-pyrimidinone 5'-phosphate into 5-amino-6-(ribosylamino)-2,4(1h,3h)-pyrimidinedione 5'-phosphate.</text>
</comment>
<dbReference type="InterPro" id="IPR004794">
    <property type="entry name" value="Eubact_RibD"/>
</dbReference>
<keyword evidence="11 14" id="KW-0479">Metal-binding</keyword>
<dbReference type="NCBIfam" id="TIGR00326">
    <property type="entry name" value="eubact_ribD"/>
    <property type="match status" value="1"/>
</dbReference>
<evidence type="ECO:0000256" key="10">
    <source>
        <dbReference type="ARBA" id="ARBA00049886"/>
    </source>
</evidence>
<dbReference type="Gene3D" id="3.40.430.10">
    <property type="entry name" value="Dihydrofolate Reductase, subunit A"/>
    <property type="match status" value="1"/>
</dbReference>
<dbReference type="GO" id="GO:0009231">
    <property type="term" value="P:riboflavin biosynthetic process"/>
    <property type="evidence" value="ECO:0007669"/>
    <property type="project" value="UniProtKB-UniPathway"/>
</dbReference>
<dbReference type="GO" id="GO:0046872">
    <property type="term" value="F:metal ion binding"/>
    <property type="evidence" value="ECO:0007669"/>
    <property type="project" value="UniProtKB-KW"/>
</dbReference>
<feature type="binding site" evidence="13">
    <location>
        <position position="201"/>
    </location>
    <ligand>
        <name>substrate</name>
    </ligand>
</feature>
<feature type="binding site" evidence="13">
    <location>
        <position position="164"/>
    </location>
    <ligand>
        <name>NADP(+)</name>
        <dbReference type="ChEBI" id="CHEBI:58349"/>
    </ligand>
</feature>
<proteinExistence type="inferred from homology"/>
<dbReference type="KEGG" id="wcp:H9Q76_02940"/>
<feature type="binding site" evidence="13">
    <location>
        <position position="215"/>
    </location>
    <ligand>
        <name>NADP(+)</name>
        <dbReference type="ChEBI" id="CHEBI:58349"/>
    </ligand>
</feature>
<dbReference type="NCBIfam" id="TIGR00227">
    <property type="entry name" value="ribD_Cterm"/>
    <property type="match status" value="1"/>
</dbReference>
<evidence type="ECO:0000256" key="8">
    <source>
        <dbReference type="ARBA" id="ARBA00023268"/>
    </source>
</evidence>
<dbReference type="InterPro" id="IPR011549">
    <property type="entry name" value="RibD_C"/>
</dbReference>
<feature type="binding site" evidence="13">
    <location>
        <position position="194"/>
    </location>
    <ligand>
        <name>NADP(+)</name>
        <dbReference type="ChEBI" id="CHEBI:58349"/>
    </ligand>
</feature>
<keyword evidence="8" id="KW-0511">Multifunctional enzyme</keyword>
<evidence type="ECO:0000256" key="6">
    <source>
        <dbReference type="ARBA" id="ARBA00022857"/>
    </source>
</evidence>
<feature type="binding site" evidence="13">
    <location>
        <position position="190"/>
    </location>
    <ligand>
        <name>NADP(+)</name>
        <dbReference type="ChEBI" id="CHEBI:58349"/>
    </ligand>
</feature>
<dbReference type="EC" id="1.1.1.193" evidence="11"/>
<comment type="pathway">
    <text evidence="3 11">Cofactor biosynthesis; riboflavin biosynthesis; 5-amino-6-(D-ribitylamino)uracil from GTP: step 3/4.</text>
</comment>
<comment type="similarity">
    <text evidence="5 11">In the C-terminal section; belongs to the HTP reductase family.</text>
</comment>
<dbReference type="PROSITE" id="PS51747">
    <property type="entry name" value="CYT_DCMP_DEAMINASES_2"/>
    <property type="match status" value="1"/>
</dbReference>
<sequence>MELAIELAKKGTGAVNPNPLVGAVIVKGDRIIGQGYHARYGDLHAERAAFASLTEDATGAEMYVTLEPCCHYGKQPPCTLAIVEHGIKKVYVGSDDPNDKVAGKGIAFLREHGVEVETGVMKDACDAINPVFFHYITTKLPYVVMKYAMSMDGKIAAYTGKSQWITGEAARQHVQETRNWLKGIMVGCNTVLQDDPALTCRIEGGRNPVRIVCDSHLRIPLDCRLVQTAVDVPTIVATLDGASDKAKELQQANVQILQCKEKDGRIDLYDLMVQLGAQDIDGILLEGGGTLNEQALAQDIVQEVQVYIAPKIIGGAEAKTPVEGKGVPDPNGAYRFAFDRMEQVGDDILLRYRKEKREICLQES</sequence>
<evidence type="ECO:0000259" key="15">
    <source>
        <dbReference type="PROSITE" id="PS51747"/>
    </source>
</evidence>
<comment type="similarity">
    <text evidence="4 11">In the N-terminal section; belongs to the cytidine and deoxycytidylate deaminase family.</text>
</comment>
<evidence type="ECO:0000256" key="9">
    <source>
        <dbReference type="ARBA" id="ARBA00049861"/>
    </source>
</evidence>
<evidence type="ECO:0000256" key="1">
    <source>
        <dbReference type="ARBA" id="ARBA00002151"/>
    </source>
</evidence>
<keyword evidence="7 11" id="KW-0560">Oxidoreductase</keyword>
<feature type="binding site" evidence="14">
    <location>
        <position position="44"/>
    </location>
    <ligand>
        <name>Zn(2+)</name>
        <dbReference type="ChEBI" id="CHEBI:29105"/>
        <note>catalytic</note>
    </ligand>
</feature>
<dbReference type="SUPFAM" id="SSF53597">
    <property type="entry name" value="Dihydrofolate reductase-like"/>
    <property type="match status" value="1"/>
</dbReference>